<sequence length="82" mass="9206">YRILVKVKAAAPIRRVAVRLKPMGCENGKVLQIVIDYPDCVRPVKVSTITEPTHDRYLSRPIISSSTTEISPAKSEILKWAM</sequence>
<feature type="non-terminal residue" evidence="1">
    <location>
        <position position="1"/>
    </location>
</feature>
<evidence type="ECO:0000313" key="1">
    <source>
        <dbReference type="EMBL" id="GAI31239.1"/>
    </source>
</evidence>
<protein>
    <submittedName>
        <fullName evidence="1">Uncharacterized protein</fullName>
    </submittedName>
</protein>
<reference evidence="1" key="1">
    <citation type="journal article" date="2014" name="Front. Microbiol.">
        <title>High frequency of phylogenetically diverse reductive dehalogenase-homologous genes in deep subseafloor sedimentary metagenomes.</title>
        <authorList>
            <person name="Kawai M."/>
            <person name="Futagami T."/>
            <person name="Toyoda A."/>
            <person name="Takaki Y."/>
            <person name="Nishi S."/>
            <person name="Hori S."/>
            <person name="Arai W."/>
            <person name="Tsubouchi T."/>
            <person name="Morono Y."/>
            <person name="Uchiyama I."/>
            <person name="Ito T."/>
            <person name="Fujiyama A."/>
            <person name="Inagaki F."/>
            <person name="Takami H."/>
        </authorList>
    </citation>
    <scope>NUCLEOTIDE SEQUENCE</scope>
    <source>
        <strain evidence="1">Expedition CK06-06</strain>
    </source>
</reference>
<dbReference type="AlphaFoldDB" id="X1PK32"/>
<comment type="caution">
    <text evidence="1">The sequence shown here is derived from an EMBL/GenBank/DDBJ whole genome shotgun (WGS) entry which is preliminary data.</text>
</comment>
<organism evidence="1">
    <name type="scientific">marine sediment metagenome</name>
    <dbReference type="NCBI Taxonomy" id="412755"/>
    <lineage>
        <taxon>unclassified sequences</taxon>
        <taxon>metagenomes</taxon>
        <taxon>ecological metagenomes</taxon>
    </lineage>
</organism>
<accession>X1PK32</accession>
<dbReference type="EMBL" id="BARV01015509">
    <property type="protein sequence ID" value="GAI31239.1"/>
    <property type="molecule type" value="Genomic_DNA"/>
</dbReference>
<name>X1PK32_9ZZZZ</name>
<proteinExistence type="predicted"/>
<gene>
    <name evidence="1" type="ORF">S06H3_26793</name>
</gene>